<comment type="caution">
    <text evidence="1">The sequence shown here is derived from an EMBL/GenBank/DDBJ whole genome shotgun (WGS) entry which is preliminary data.</text>
</comment>
<dbReference type="EMBL" id="JAUSQZ010000001">
    <property type="protein sequence ID" value="MDP9831171.1"/>
    <property type="molecule type" value="Genomic_DNA"/>
</dbReference>
<dbReference type="Proteomes" id="UP001235712">
    <property type="component" value="Unassembled WGS sequence"/>
</dbReference>
<reference evidence="1 2" key="1">
    <citation type="submission" date="2023-07" db="EMBL/GenBank/DDBJ databases">
        <title>Sequencing the genomes of 1000 actinobacteria strains.</title>
        <authorList>
            <person name="Klenk H.-P."/>
        </authorList>
    </citation>
    <scope>NUCLEOTIDE SEQUENCE [LARGE SCALE GENOMIC DNA]</scope>
    <source>
        <strain evidence="1 2">DSM 44388</strain>
    </source>
</reference>
<accession>A0ABT9PEN9</accession>
<organism evidence="1 2">
    <name type="scientific">Kineosporia succinea</name>
    <dbReference type="NCBI Taxonomy" id="84632"/>
    <lineage>
        <taxon>Bacteria</taxon>
        <taxon>Bacillati</taxon>
        <taxon>Actinomycetota</taxon>
        <taxon>Actinomycetes</taxon>
        <taxon>Kineosporiales</taxon>
        <taxon>Kineosporiaceae</taxon>
        <taxon>Kineosporia</taxon>
    </lineage>
</organism>
<keyword evidence="2" id="KW-1185">Reference proteome</keyword>
<proteinExistence type="predicted"/>
<evidence type="ECO:0000313" key="2">
    <source>
        <dbReference type="Proteomes" id="UP001235712"/>
    </source>
</evidence>
<gene>
    <name evidence="1" type="ORF">J2S57_006920</name>
</gene>
<evidence type="ECO:0000313" key="1">
    <source>
        <dbReference type="EMBL" id="MDP9831171.1"/>
    </source>
</evidence>
<sequence length="80" mass="9166">MTYREHRPTQRYIDLMNERYDVLRSHAHDGQVELLYDGTWVAQLAVRATGPLRWVAGEGVTMELALAALERELGIPKWSG</sequence>
<protein>
    <submittedName>
        <fullName evidence="1">Uncharacterized protein</fullName>
    </submittedName>
</protein>
<dbReference type="RefSeq" id="WP_307250676.1">
    <property type="nucleotide sequence ID" value="NZ_JAUSQZ010000001.1"/>
</dbReference>
<name>A0ABT9PEN9_9ACTN</name>